<gene>
    <name evidence="2" type="ORF">BDW59DRAFT_140844</name>
</gene>
<evidence type="ECO:0000313" key="3">
    <source>
        <dbReference type="Proteomes" id="UP001610335"/>
    </source>
</evidence>
<dbReference type="EMBL" id="JBFXLS010000011">
    <property type="protein sequence ID" value="KAL2830794.1"/>
    <property type="molecule type" value="Genomic_DNA"/>
</dbReference>
<reference evidence="2 3" key="1">
    <citation type="submission" date="2024-07" db="EMBL/GenBank/DDBJ databases">
        <title>Section-level genome sequencing and comparative genomics of Aspergillus sections Usti and Cavernicolus.</title>
        <authorList>
            <consortium name="Lawrence Berkeley National Laboratory"/>
            <person name="Nybo J.L."/>
            <person name="Vesth T.C."/>
            <person name="Theobald S."/>
            <person name="Frisvad J.C."/>
            <person name="Larsen T.O."/>
            <person name="Kjaerboelling I."/>
            <person name="Rothschild-Mancinelli K."/>
            <person name="Lyhne E.K."/>
            <person name="Kogle M.E."/>
            <person name="Barry K."/>
            <person name="Clum A."/>
            <person name="Na H."/>
            <person name="Ledsgaard L."/>
            <person name="Lin J."/>
            <person name="Lipzen A."/>
            <person name="Kuo A."/>
            <person name="Riley R."/>
            <person name="Mondo S."/>
            <person name="LaButti K."/>
            <person name="Haridas S."/>
            <person name="Pangalinan J."/>
            <person name="Salamov A.A."/>
            <person name="Simmons B.A."/>
            <person name="Magnuson J.K."/>
            <person name="Chen J."/>
            <person name="Drula E."/>
            <person name="Henrissat B."/>
            <person name="Wiebenga A."/>
            <person name="Lubbers R.J."/>
            <person name="Gomes A.C."/>
            <person name="Makela M.R."/>
            <person name="Stajich J."/>
            <person name="Grigoriev I.V."/>
            <person name="Mortensen U.H."/>
            <person name="De vries R.P."/>
            <person name="Baker S.E."/>
            <person name="Andersen M.R."/>
        </authorList>
    </citation>
    <scope>NUCLEOTIDE SEQUENCE [LARGE SCALE GENOMIC DNA]</scope>
    <source>
        <strain evidence="2 3">CBS 600.67</strain>
    </source>
</reference>
<evidence type="ECO:0000313" key="2">
    <source>
        <dbReference type="EMBL" id="KAL2830794.1"/>
    </source>
</evidence>
<dbReference type="Proteomes" id="UP001610335">
    <property type="component" value="Unassembled WGS sequence"/>
</dbReference>
<keyword evidence="3" id="KW-1185">Reference proteome</keyword>
<evidence type="ECO:0000256" key="1">
    <source>
        <dbReference type="SAM" id="Phobius"/>
    </source>
</evidence>
<comment type="caution">
    <text evidence="2">The sequence shown here is derived from an EMBL/GenBank/DDBJ whole genome shotgun (WGS) entry which is preliminary data.</text>
</comment>
<accession>A0ABR4IST5</accession>
<feature type="transmembrane region" description="Helical" evidence="1">
    <location>
        <begin position="12"/>
        <end position="33"/>
    </location>
</feature>
<protein>
    <submittedName>
        <fullName evidence="2">Uncharacterized protein</fullName>
    </submittedName>
</protein>
<keyword evidence="1" id="KW-0472">Membrane</keyword>
<keyword evidence="1" id="KW-1133">Transmembrane helix</keyword>
<name>A0ABR4IST5_9EURO</name>
<proteinExistence type="predicted"/>
<sequence length="68" mass="7781">MDSGLSHLNRISIVINTGFTTGYISGAAISMALRTECTLKPKRHCPWVDGVVEWHIYWLFPRKHQLLN</sequence>
<organism evidence="2 3">
    <name type="scientific">Aspergillus cavernicola</name>
    <dbReference type="NCBI Taxonomy" id="176166"/>
    <lineage>
        <taxon>Eukaryota</taxon>
        <taxon>Fungi</taxon>
        <taxon>Dikarya</taxon>
        <taxon>Ascomycota</taxon>
        <taxon>Pezizomycotina</taxon>
        <taxon>Eurotiomycetes</taxon>
        <taxon>Eurotiomycetidae</taxon>
        <taxon>Eurotiales</taxon>
        <taxon>Aspergillaceae</taxon>
        <taxon>Aspergillus</taxon>
        <taxon>Aspergillus subgen. Nidulantes</taxon>
    </lineage>
</organism>
<keyword evidence="1" id="KW-0812">Transmembrane</keyword>